<proteinExistence type="predicted"/>
<keyword evidence="2" id="KW-1185">Reference proteome</keyword>
<name>A0ACC2KAG5_PERAE</name>
<dbReference type="Proteomes" id="UP001234297">
    <property type="component" value="Chromosome 4"/>
</dbReference>
<dbReference type="EMBL" id="CM056812">
    <property type="protein sequence ID" value="KAJ8618105.1"/>
    <property type="molecule type" value="Genomic_DNA"/>
</dbReference>
<evidence type="ECO:0000313" key="2">
    <source>
        <dbReference type="Proteomes" id="UP001234297"/>
    </source>
</evidence>
<evidence type="ECO:0000313" key="1">
    <source>
        <dbReference type="EMBL" id="KAJ8618105.1"/>
    </source>
</evidence>
<sequence>MMELERKEVEQGMKRKREVDIWLQNVKRVKSEVDSVEEKVREERGWIQRCRLGMHIADVETEVVQLQERSGFSDGVAMEPLLGSGSPQPAATLLGDSANKTLRRIWNNLLDVEIRKVGVHGMAGVGKTTIMKQIHNQLLHSDVFTSIIWVTVSKELDLQRLQRDIADAIGLDLSNDRYDEEERISSKICAALSRREKGLLILDDVCEPFSLERVGIPQGIKLAITTRNLMACRGMESDRIIKVEVLSDKEALALFKEKVGGSVLDSLEIESIAKCICRW</sequence>
<organism evidence="1 2">
    <name type="scientific">Persea americana</name>
    <name type="common">Avocado</name>
    <dbReference type="NCBI Taxonomy" id="3435"/>
    <lineage>
        <taxon>Eukaryota</taxon>
        <taxon>Viridiplantae</taxon>
        <taxon>Streptophyta</taxon>
        <taxon>Embryophyta</taxon>
        <taxon>Tracheophyta</taxon>
        <taxon>Spermatophyta</taxon>
        <taxon>Magnoliopsida</taxon>
        <taxon>Magnoliidae</taxon>
        <taxon>Laurales</taxon>
        <taxon>Lauraceae</taxon>
        <taxon>Persea</taxon>
    </lineage>
</organism>
<accession>A0ACC2KAG5</accession>
<protein>
    <submittedName>
        <fullName evidence="1">Uncharacterized protein</fullName>
    </submittedName>
</protein>
<comment type="caution">
    <text evidence="1">The sequence shown here is derived from an EMBL/GenBank/DDBJ whole genome shotgun (WGS) entry which is preliminary data.</text>
</comment>
<gene>
    <name evidence="1" type="ORF">MRB53_014291</name>
</gene>
<reference evidence="1 2" key="1">
    <citation type="journal article" date="2022" name="Hortic Res">
        <title>A haplotype resolved chromosomal level avocado genome allows analysis of novel avocado genes.</title>
        <authorList>
            <person name="Nath O."/>
            <person name="Fletcher S.J."/>
            <person name="Hayward A."/>
            <person name="Shaw L.M."/>
            <person name="Masouleh A.K."/>
            <person name="Furtado A."/>
            <person name="Henry R.J."/>
            <person name="Mitter N."/>
        </authorList>
    </citation>
    <scope>NUCLEOTIDE SEQUENCE [LARGE SCALE GENOMIC DNA]</scope>
    <source>
        <strain evidence="2">cv. Hass</strain>
    </source>
</reference>